<dbReference type="InterPro" id="IPR013201">
    <property type="entry name" value="Prot_inhib_I29"/>
</dbReference>
<name>A0A8S4RPK3_9NEOP</name>
<dbReference type="Proteomes" id="UP000838756">
    <property type="component" value="Unassembled WGS sequence"/>
</dbReference>
<dbReference type="EMBL" id="CAKXAJ010025330">
    <property type="protein sequence ID" value="CAH2238328.1"/>
    <property type="molecule type" value="Genomic_DNA"/>
</dbReference>
<comment type="caution">
    <text evidence="2">The sequence shown here is derived from an EMBL/GenBank/DDBJ whole genome shotgun (WGS) entry which is preliminary data.</text>
</comment>
<protein>
    <submittedName>
        <fullName evidence="2">Jg17485 protein</fullName>
    </submittedName>
</protein>
<dbReference type="SMART" id="SM00848">
    <property type="entry name" value="Inhibitor_I29"/>
    <property type="match status" value="1"/>
</dbReference>
<gene>
    <name evidence="2" type="primary">jg17485</name>
    <name evidence="2" type="ORF">PAEG_LOCUS15434</name>
</gene>
<proteinExistence type="predicted"/>
<dbReference type="InterPro" id="IPR038765">
    <property type="entry name" value="Papain-like_cys_pep_sf"/>
</dbReference>
<feature type="domain" description="Cathepsin propeptide inhibitor" evidence="1">
    <location>
        <begin position="19"/>
        <end position="75"/>
    </location>
</feature>
<evidence type="ECO:0000313" key="2">
    <source>
        <dbReference type="EMBL" id="CAH2238328.1"/>
    </source>
</evidence>
<dbReference type="Gene3D" id="1.10.287.2250">
    <property type="match status" value="1"/>
</dbReference>
<evidence type="ECO:0000259" key="1">
    <source>
        <dbReference type="SMART" id="SM00848"/>
    </source>
</evidence>
<keyword evidence="3" id="KW-1185">Reference proteome</keyword>
<reference evidence="2" key="1">
    <citation type="submission" date="2022-03" db="EMBL/GenBank/DDBJ databases">
        <authorList>
            <person name="Lindestad O."/>
        </authorList>
    </citation>
    <scope>NUCLEOTIDE SEQUENCE</scope>
</reference>
<dbReference type="AlphaFoldDB" id="A0A8S4RPK3"/>
<accession>A0A8S4RPK3</accession>
<sequence length="84" mass="9660">MAQAEDKPHYDSSNGPALFEKFIKDYNKVYKDDADKEVHYQAFLKSLKVINEANAAQSSATFDLNEFADYTPEQRKFLHGVRVN</sequence>
<dbReference type="OrthoDB" id="5855924at2759"/>
<dbReference type="SUPFAM" id="SSF54001">
    <property type="entry name" value="Cysteine proteinases"/>
    <property type="match status" value="1"/>
</dbReference>
<dbReference type="Pfam" id="PF08246">
    <property type="entry name" value="Inhibitor_I29"/>
    <property type="match status" value="1"/>
</dbReference>
<organism evidence="2 3">
    <name type="scientific">Pararge aegeria aegeria</name>
    <dbReference type="NCBI Taxonomy" id="348720"/>
    <lineage>
        <taxon>Eukaryota</taxon>
        <taxon>Metazoa</taxon>
        <taxon>Ecdysozoa</taxon>
        <taxon>Arthropoda</taxon>
        <taxon>Hexapoda</taxon>
        <taxon>Insecta</taxon>
        <taxon>Pterygota</taxon>
        <taxon>Neoptera</taxon>
        <taxon>Endopterygota</taxon>
        <taxon>Lepidoptera</taxon>
        <taxon>Glossata</taxon>
        <taxon>Ditrysia</taxon>
        <taxon>Papilionoidea</taxon>
        <taxon>Nymphalidae</taxon>
        <taxon>Satyrinae</taxon>
        <taxon>Satyrini</taxon>
        <taxon>Parargina</taxon>
        <taxon>Pararge</taxon>
    </lineage>
</organism>
<evidence type="ECO:0000313" key="3">
    <source>
        <dbReference type="Proteomes" id="UP000838756"/>
    </source>
</evidence>